<evidence type="ECO:0000313" key="1">
    <source>
        <dbReference type="EMBL" id="KAK9240284.1"/>
    </source>
</evidence>
<name>A0ACC3TA37_LIPKO</name>
<gene>
    <name evidence="1" type="ORF">V1525DRAFT_225676</name>
</gene>
<organism evidence="1 2">
    <name type="scientific">Lipomyces kononenkoae</name>
    <name type="common">Yeast</name>
    <dbReference type="NCBI Taxonomy" id="34357"/>
    <lineage>
        <taxon>Eukaryota</taxon>
        <taxon>Fungi</taxon>
        <taxon>Dikarya</taxon>
        <taxon>Ascomycota</taxon>
        <taxon>Saccharomycotina</taxon>
        <taxon>Lipomycetes</taxon>
        <taxon>Lipomycetales</taxon>
        <taxon>Lipomycetaceae</taxon>
        <taxon>Lipomyces</taxon>
    </lineage>
</organism>
<sequence>MLYKHTHAGMKASRYATSRQKACQQCSNAKARCDRKTGRCTRCTQRGLSCTYPRAISSPTISTQVNCASGEGELFSPISAFDVPFPSPEGEQPARRDSVGSNDESTQSLMNSNSVNTSSSTLTKAHFSRCPERNSTTRMSTGLEALDFSGLELVCPINADDISNRWLNPYIPLPGQTIKAYPPTVSAFIFRILKSYAAVTVRGRGVVPFVHSSQMTTLSAGSPLSTCLTLVRIFEKQLPGSEGVAAGVLQREMNSLCELRETYDDMTLIAAFQAYLIYSMVLFFRLSQGSNPFLRQAMMNLQEIACASCRRGLVCSAEQQRARPKWEAWIVAEVKRRTLFTMYLFDSILSAQDNLPTFLGTELRGLPAPANKALWQAQSRYDWERAYNLHLVDWTEGGLNIDELWPIPSHLDEAGVAARRDRVDQWLENIDEFGTMIYTVTSCTHGG</sequence>
<reference evidence="2" key="1">
    <citation type="journal article" date="2024" name="Front. Bioeng. Biotechnol.">
        <title>Genome-scale model development and genomic sequencing of the oleaginous clade Lipomyces.</title>
        <authorList>
            <person name="Czajka J.J."/>
            <person name="Han Y."/>
            <person name="Kim J."/>
            <person name="Mondo S.J."/>
            <person name="Hofstad B.A."/>
            <person name="Robles A."/>
            <person name="Haridas S."/>
            <person name="Riley R."/>
            <person name="LaButti K."/>
            <person name="Pangilinan J."/>
            <person name="Andreopoulos W."/>
            <person name="Lipzen A."/>
            <person name="Yan J."/>
            <person name="Wang M."/>
            <person name="Ng V."/>
            <person name="Grigoriev I.V."/>
            <person name="Spatafora J.W."/>
            <person name="Magnuson J.K."/>
            <person name="Baker S.E."/>
            <person name="Pomraning K.R."/>
        </authorList>
    </citation>
    <scope>NUCLEOTIDE SEQUENCE [LARGE SCALE GENOMIC DNA]</scope>
    <source>
        <strain evidence="2">CBS 7786</strain>
    </source>
</reference>
<protein>
    <submittedName>
        <fullName evidence="1">Uncharacterized protein</fullName>
    </submittedName>
</protein>
<proteinExistence type="predicted"/>
<accession>A0ACC3TA37</accession>
<keyword evidence="2" id="KW-1185">Reference proteome</keyword>
<comment type="caution">
    <text evidence="1">The sequence shown here is derived from an EMBL/GenBank/DDBJ whole genome shotgun (WGS) entry which is preliminary data.</text>
</comment>
<evidence type="ECO:0000313" key="2">
    <source>
        <dbReference type="Proteomes" id="UP001433508"/>
    </source>
</evidence>
<dbReference type="Proteomes" id="UP001433508">
    <property type="component" value="Unassembled WGS sequence"/>
</dbReference>
<dbReference type="EMBL" id="MU971340">
    <property type="protein sequence ID" value="KAK9240284.1"/>
    <property type="molecule type" value="Genomic_DNA"/>
</dbReference>